<protein>
    <submittedName>
        <fullName evidence="2">Uncharacterized protein</fullName>
    </submittedName>
</protein>
<feature type="compositionally biased region" description="Gly residues" evidence="1">
    <location>
        <begin position="83"/>
        <end position="96"/>
    </location>
</feature>
<keyword evidence="3" id="KW-1185">Reference proteome</keyword>
<feature type="region of interest" description="Disordered" evidence="1">
    <location>
        <begin position="7"/>
        <end position="63"/>
    </location>
</feature>
<dbReference type="RefSeq" id="WP_342858055.1">
    <property type="nucleotide sequence ID" value="NZ_PKHR02000019.1"/>
</dbReference>
<feature type="compositionally biased region" description="Basic and acidic residues" evidence="1">
    <location>
        <begin position="98"/>
        <end position="107"/>
    </location>
</feature>
<feature type="compositionally biased region" description="Basic and acidic residues" evidence="1">
    <location>
        <begin position="36"/>
        <end position="63"/>
    </location>
</feature>
<proteinExistence type="predicted"/>
<dbReference type="Gene3D" id="2.60.40.3930">
    <property type="match status" value="1"/>
</dbReference>
<accession>A0ABU9UJY5</accession>
<evidence type="ECO:0000313" key="2">
    <source>
        <dbReference type="EMBL" id="MEM5986538.1"/>
    </source>
</evidence>
<dbReference type="EMBL" id="PKHR02000019">
    <property type="protein sequence ID" value="MEM5986538.1"/>
    <property type="molecule type" value="Genomic_DNA"/>
</dbReference>
<feature type="region of interest" description="Disordered" evidence="1">
    <location>
        <begin position="78"/>
        <end position="107"/>
    </location>
</feature>
<dbReference type="Proteomes" id="UP000235104">
    <property type="component" value="Unassembled WGS sequence"/>
</dbReference>
<evidence type="ECO:0000256" key="1">
    <source>
        <dbReference type="SAM" id="MobiDB-lite"/>
    </source>
</evidence>
<comment type="caution">
    <text evidence="2">The sequence shown here is derived from an EMBL/GenBank/DDBJ whole genome shotgun (WGS) entry which is preliminary data.</text>
</comment>
<sequence length="161" mass="17268">MRIFIRVAATGTDPENPNHIAEHKDINDKNQTVTSDSDKPSDTPDKGDGKDNDGDKGSSKKDLPWWLLLIPGLGLIKIITDGGHNGGNGGHDGGNNHGESHDNTGRDDREVTVLDATPPEDAANQPQDFGQPVPSNTHRVEIKHVPSGATQLDPGMQDFIK</sequence>
<name>A0ABU9UJY5_9CORY</name>
<evidence type="ECO:0000313" key="3">
    <source>
        <dbReference type="Proteomes" id="UP000235104"/>
    </source>
</evidence>
<gene>
    <name evidence="2" type="ORF">CYJ44_010225</name>
</gene>
<organism evidence="2 3">
    <name type="scientific">Corynebacterium hesseae</name>
    <dbReference type="NCBI Taxonomy" id="2913502"/>
    <lineage>
        <taxon>Bacteria</taxon>
        <taxon>Bacillati</taxon>
        <taxon>Actinomycetota</taxon>
        <taxon>Actinomycetes</taxon>
        <taxon>Mycobacteriales</taxon>
        <taxon>Corynebacteriaceae</taxon>
        <taxon>Corynebacterium</taxon>
    </lineage>
</organism>
<reference evidence="2" key="1">
    <citation type="submission" date="2017-12" db="EMBL/GenBank/DDBJ databases">
        <authorList>
            <person name="Thomas-White K."/>
            <person name="Wolfe A.J."/>
        </authorList>
    </citation>
    <scope>NUCLEOTIDE SEQUENCE</scope>
    <source>
        <strain evidence="2">UMB0043</strain>
    </source>
</reference>